<evidence type="ECO:0000313" key="2">
    <source>
        <dbReference type="Proteomes" id="UP001138500"/>
    </source>
</evidence>
<accession>A0A9W7W1P4</accession>
<dbReference type="Proteomes" id="UP001138500">
    <property type="component" value="Unassembled WGS sequence"/>
</dbReference>
<dbReference type="AlphaFoldDB" id="A0A9W7W1P4"/>
<comment type="caution">
    <text evidence="1">The sequence shown here is derived from an EMBL/GenBank/DDBJ whole genome shotgun (WGS) entry which is preliminary data.</text>
</comment>
<sequence>MRCLPALVQATSEPRTASRVQVVRPAEMVRCVAVRRMDSRGSFVGARGRGREMGAGGLRGIWAHASSYPASAQTVLFLSPKRISSRVSSSPFSATCGRSRSKVLPGWMCWGRSSAPPSLLLPLDRTSFQVQARWSSVAKSCRLMKVAVVLVWETSCTGSRAFLYSIRPLLGVWSDCKTPSMTKLPSLGMSPKSPP</sequence>
<reference evidence="1 2" key="1">
    <citation type="journal article" date="2018" name="IMA Fungus">
        <title>IMA Genome-F 10: Nine draft genome sequences of Claviceps purpurea s.lat., including C. arundinis, C. humidiphila, and C. cf. spartinae, pseudomolecules for the pitch canker pathogen Fusarium circinatum, draft genome of Davidsoniella eucalypti, Grosmannia galeiformis, Quambalaria eucalypti, and Teratosphaeria destructans.</title>
        <authorList>
            <person name="Wingfield B.D."/>
            <person name="Liu M."/>
            <person name="Nguyen H.D."/>
            <person name="Lane F.A."/>
            <person name="Morgan S.W."/>
            <person name="De Vos L."/>
            <person name="Wilken P.M."/>
            <person name="Duong T.A."/>
            <person name="Aylward J."/>
            <person name="Coetzee M.P."/>
            <person name="Dadej K."/>
            <person name="De Beer Z.W."/>
            <person name="Findlay W."/>
            <person name="Havenga M."/>
            <person name="Kolarik M."/>
            <person name="Menzies J.G."/>
            <person name="Naidoo K."/>
            <person name="Pochopski O."/>
            <person name="Shoukouhi P."/>
            <person name="Santana Q.C."/>
            <person name="Seifert K.A."/>
            <person name="Soal N."/>
            <person name="Steenkamp E.T."/>
            <person name="Tatham C.T."/>
            <person name="van der Nest M.A."/>
            <person name="Wingfield M.J."/>
        </authorList>
    </citation>
    <scope>NUCLEOTIDE SEQUENCE [LARGE SCALE GENOMIC DNA]</scope>
    <source>
        <strain evidence="1">CMW44962</strain>
    </source>
</reference>
<protein>
    <submittedName>
        <fullName evidence="1">Uncharacterized protein</fullName>
    </submittedName>
</protein>
<keyword evidence="2" id="KW-1185">Reference proteome</keyword>
<organism evidence="1 2">
    <name type="scientific">Teratosphaeria destructans</name>
    <dbReference type="NCBI Taxonomy" id="418781"/>
    <lineage>
        <taxon>Eukaryota</taxon>
        <taxon>Fungi</taxon>
        <taxon>Dikarya</taxon>
        <taxon>Ascomycota</taxon>
        <taxon>Pezizomycotina</taxon>
        <taxon>Dothideomycetes</taxon>
        <taxon>Dothideomycetidae</taxon>
        <taxon>Mycosphaerellales</taxon>
        <taxon>Teratosphaeriaceae</taxon>
        <taxon>Teratosphaeria</taxon>
    </lineage>
</organism>
<name>A0A9W7W1P4_9PEZI</name>
<gene>
    <name evidence="1" type="ORF">Tdes44962_MAKER09923</name>
</gene>
<evidence type="ECO:0000313" key="1">
    <source>
        <dbReference type="EMBL" id="KAH9826836.1"/>
    </source>
</evidence>
<dbReference type="EMBL" id="RIBY02001946">
    <property type="protein sequence ID" value="KAH9826836.1"/>
    <property type="molecule type" value="Genomic_DNA"/>
</dbReference>
<proteinExistence type="predicted"/>
<reference evidence="1 2" key="2">
    <citation type="journal article" date="2021" name="Curr. Genet.">
        <title>Genetic response to nitrogen starvation in the aggressive Eucalyptus foliar pathogen Teratosphaeria destructans.</title>
        <authorList>
            <person name="Havenga M."/>
            <person name="Wingfield B.D."/>
            <person name="Wingfield M.J."/>
            <person name="Dreyer L.L."/>
            <person name="Roets F."/>
            <person name="Aylward J."/>
        </authorList>
    </citation>
    <scope>NUCLEOTIDE SEQUENCE [LARGE SCALE GENOMIC DNA]</scope>
    <source>
        <strain evidence="1">CMW44962</strain>
    </source>
</reference>